<evidence type="ECO:0000313" key="6">
    <source>
        <dbReference type="Proteomes" id="UP000030693"/>
    </source>
</evidence>
<evidence type="ECO:0000259" key="4">
    <source>
        <dbReference type="PROSITE" id="PS50011"/>
    </source>
</evidence>
<protein>
    <submittedName>
        <fullName evidence="5">CAMKK/CAMKK-META protein kinase</fullName>
    </submittedName>
</protein>
<dbReference type="GO" id="GO:0005737">
    <property type="term" value="C:cytoplasm"/>
    <property type="evidence" value="ECO:0007669"/>
    <property type="project" value="TreeGrafter"/>
</dbReference>
<evidence type="ECO:0000313" key="5">
    <source>
        <dbReference type="EMBL" id="KCV72306.1"/>
    </source>
</evidence>
<accession>A0A058ZED4</accession>
<dbReference type="PANTHER" id="PTHR24346">
    <property type="entry name" value="MAP/MICROTUBULE AFFINITY-REGULATING KINASE"/>
    <property type="match status" value="1"/>
</dbReference>
<feature type="compositionally biased region" description="Low complexity" evidence="3">
    <location>
        <begin position="70"/>
        <end position="93"/>
    </location>
</feature>
<keyword evidence="5" id="KW-0418">Kinase</keyword>
<dbReference type="GeneID" id="20526427"/>
<dbReference type="InterPro" id="IPR008271">
    <property type="entry name" value="Ser/Thr_kinase_AS"/>
</dbReference>
<feature type="domain" description="Protein kinase" evidence="4">
    <location>
        <begin position="15"/>
        <end position="448"/>
    </location>
</feature>
<feature type="region of interest" description="Disordered" evidence="3">
    <location>
        <begin position="143"/>
        <end position="196"/>
    </location>
</feature>
<dbReference type="Proteomes" id="UP000030693">
    <property type="component" value="Unassembled WGS sequence"/>
</dbReference>
<dbReference type="InterPro" id="IPR011009">
    <property type="entry name" value="Kinase-like_dom_sf"/>
</dbReference>
<feature type="region of interest" description="Disordered" evidence="3">
    <location>
        <begin position="40"/>
        <end position="106"/>
    </location>
</feature>
<keyword evidence="5" id="KW-0808">Transferase</keyword>
<sequence length="455" mass="48428">MSSFDLKPGDRLNQYRVVKALGAGAHATVYLVRAVTPATEEPDLSGLVDSDALATSTPASPEFPCSQCAESSDSDFGSSSDEEGPSSPGSPTSPARRCPHSPDDPEAFSRAQLVARADSLAPESELFAMKVISKSRMKKRVAASVSATGGPGIGLRSGPGGRPLLRRPPPRPTATAPNAPAPPLSPFGTPMSLSPQDTDGLDMVRREIAIMKKIHHPNAVRIVEVLEPDNSDRLCVVMEYASNGPVMRKVSSVAIDPAVISAVPCEAVAPDHVEIVDEPRGELALDPEVARQSARALLLGVEYLHYNDIAHRDLKPENLLVMADGTLKIADFGVSEEFDSGQGDQVRRSAGSPAFMAPELCGAKAADETFSAKSADIWSMGACVFSFLTGRVPFPASNIVATFTAIRENPLCIPSYLDEDCVDFLRRLLNKNPAHRASLTEARVRLWDSVALGLP</sequence>
<evidence type="ECO:0000256" key="2">
    <source>
        <dbReference type="ARBA" id="ARBA00022840"/>
    </source>
</evidence>
<dbReference type="GO" id="GO:0004674">
    <property type="term" value="F:protein serine/threonine kinase activity"/>
    <property type="evidence" value="ECO:0007669"/>
    <property type="project" value="TreeGrafter"/>
</dbReference>
<gene>
    <name evidence="5" type="ORF">H696_01702</name>
</gene>
<dbReference type="STRING" id="691883.A0A058ZED4"/>
<dbReference type="PROSITE" id="PS00108">
    <property type="entry name" value="PROTEIN_KINASE_ST"/>
    <property type="match status" value="1"/>
</dbReference>
<dbReference type="PROSITE" id="PS50011">
    <property type="entry name" value="PROTEIN_KINASE_DOM"/>
    <property type="match status" value="1"/>
</dbReference>
<dbReference type="SMART" id="SM00220">
    <property type="entry name" value="S_TKc"/>
    <property type="match status" value="1"/>
</dbReference>
<dbReference type="GO" id="GO:0005524">
    <property type="term" value="F:ATP binding"/>
    <property type="evidence" value="ECO:0007669"/>
    <property type="project" value="UniProtKB-KW"/>
</dbReference>
<dbReference type="EMBL" id="KB932202">
    <property type="protein sequence ID" value="KCV72306.1"/>
    <property type="molecule type" value="Genomic_DNA"/>
</dbReference>
<feature type="compositionally biased region" description="Gly residues" evidence="3">
    <location>
        <begin position="149"/>
        <end position="161"/>
    </location>
</feature>
<dbReference type="PANTHER" id="PTHR24346:SF77">
    <property type="entry name" value="SERINE THREONINE PROTEIN KINASE"/>
    <property type="match status" value="1"/>
</dbReference>
<dbReference type="SUPFAM" id="SSF56112">
    <property type="entry name" value="Protein kinase-like (PK-like)"/>
    <property type="match status" value="1"/>
</dbReference>
<name>A0A058ZED4_FONAL</name>
<reference evidence="5" key="1">
    <citation type="submission" date="2013-04" db="EMBL/GenBank/DDBJ databases">
        <title>The Genome Sequence of Fonticula alba ATCC 38817.</title>
        <authorList>
            <consortium name="The Broad Institute Genomics Platform"/>
            <person name="Russ C."/>
            <person name="Cuomo C."/>
            <person name="Burger G."/>
            <person name="Gray M.W."/>
            <person name="Holland P.W.H."/>
            <person name="King N."/>
            <person name="Lang F.B.F."/>
            <person name="Roger A.J."/>
            <person name="Ruiz-Trillo I."/>
            <person name="Brown M."/>
            <person name="Walker B."/>
            <person name="Young S."/>
            <person name="Zeng Q."/>
            <person name="Gargeya S."/>
            <person name="Fitzgerald M."/>
            <person name="Haas B."/>
            <person name="Abouelleil A."/>
            <person name="Allen A.W."/>
            <person name="Alvarado L."/>
            <person name="Arachchi H.M."/>
            <person name="Berlin A.M."/>
            <person name="Chapman S.B."/>
            <person name="Gainer-Dewar J."/>
            <person name="Goldberg J."/>
            <person name="Griggs A."/>
            <person name="Gujja S."/>
            <person name="Hansen M."/>
            <person name="Howarth C."/>
            <person name="Imamovic A."/>
            <person name="Ireland A."/>
            <person name="Larimer J."/>
            <person name="McCowan C."/>
            <person name="Murphy C."/>
            <person name="Pearson M."/>
            <person name="Poon T.W."/>
            <person name="Priest M."/>
            <person name="Roberts A."/>
            <person name="Saif S."/>
            <person name="Shea T."/>
            <person name="Sisk P."/>
            <person name="Sykes S."/>
            <person name="Wortman J."/>
            <person name="Nusbaum C."/>
            <person name="Birren B."/>
        </authorList>
    </citation>
    <scope>NUCLEOTIDE SEQUENCE [LARGE SCALE GENOMIC DNA]</scope>
    <source>
        <strain evidence="5">ATCC 38817</strain>
    </source>
</reference>
<keyword evidence="2" id="KW-0067">ATP-binding</keyword>
<evidence type="ECO:0000256" key="3">
    <source>
        <dbReference type="SAM" id="MobiDB-lite"/>
    </source>
</evidence>
<dbReference type="CDD" id="cd14008">
    <property type="entry name" value="STKc_LKB1_CaMKK"/>
    <property type="match status" value="1"/>
</dbReference>
<dbReference type="OMA" id="SDKIGCP"/>
<keyword evidence="6" id="KW-1185">Reference proteome</keyword>
<dbReference type="Pfam" id="PF00069">
    <property type="entry name" value="Pkinase"/>
    <property type="match status" value="1"/>
</dbReference>
<keyword evidence="1" id="KW-0547">Nucleotide-binding</keyword>
<evidence type="ECO:0000256" key="1">
    <source>
        <dbReference type="ARBA" id="ARBA00022741"/>
    </source>
</evidence>
<dbReference type="AlphaFoldDB" id="A0A058ZED4"/>
<dbReference type="InterPro" id="IPR000719">
    <property type="entry name" value="Prot_kinase_dom"/>
</dbReference>
<dbReference type="Gene3D" id="1.10.510.10">
    <property type="entry name" value="Transferase(Phosphotransferase) domain 1"/>
    <property type="match status" value="1"/>
</dbReference>
<dbReference type="RefSeq" id="XP_009493884.1">
    <property type="nucleotide sequence ID" value="XM_009495609.1"/>
</dbReference>
<dbReference type="GO" id="GO:0035556">
    <property type="term" value="P:intracellular signal transduction"/>
    <property type="evidence" value="ECO:0007669"/>
    <property type="project" value="TreeGrafter"/>
</dbReference>
<dbReference type="OrthoDB" id="68483at2759"/>
<dbReference type="eggNOG" id="KOG0585">
    <property type="taxonomic scope" value="Eukaryota"/>
</dbReference>
<organism evidence="5">
    <name type="scientific">Fonticula alba</name>
    <name type="common">Slime mold</name>
    <dbReference type="NCBI Taxonomy" id="691883"/>
    <lineage>
        <taxon>Eukaryota</taxon>
        <taxon>Rotosphaerida</taxon>
        <taxon>Fonticulaceae</taxon>
        <taxon>Fonticula</taxon>
    </lineage>
</organism>
<proteinExistence type="predicted"/>